<name>A0ACC3YWC9_COLTU</name>
<evidence type="ECO:0000313" key="1">
    <source>
        <dbReference type="EMBL" id="KAL0936240.1"/>
    </source>
</evidence>
<keyword evidence="2" id="KW-1185">Reference proteome</keyword>
<organism evidence="1 2">
    <name type="scientific">Colletotrichum truncatum</name>
    <name type="common">Anthracnose fungus</name>
    <name type="synonym">Colletotrichum capsici</name>
    <dbReference type="NCBI Taxonomy" id="5467"/>
    <lineage>
        <taxon>Eukaryota</taxon>
        <taxon>Fungi</taxon>
        <taxon>Dikarya</taxon>
        <taxon>Ascomycota</taxon>
        <taxon>Pezizomycotina</taxon>
        <taxon>Sordariomycetes</taxon>
        <taxon>Hypocreomycetidae</taxon>
        <taxon>Glomerellales</taxon>
        <taxon>Glomerellaceae</taxon>
        <taxon>Colletotrichum</taxon>
        <taxon>Colletotrichum truncatum species complex</taxon>
    </lineage>
</organism>
<protein>
    <submittedName>
        <fullName evidence="1">Uncharacterized protein</fullName>
    </submittedName>
</protein>
<comment type="caution">
    <text evidence="1">The sequence shown here is derived from an EMBL/GenBank/DDBJ whole genome shotgun (WGS) entry which is preliminary data.</text>
</comment>
<sequence length="119" mass="13000">MTNQLAVTCKIGKGEKNMTAFCGTLVAQRAMVYAHTHRRRGGFYLFGITRHRSTASSPLPPVTSFSKVGIRPERRLAARSHGRRHAAFPLYAGTPFGFPVGCACLLVHGYHGEAAAWQT</sequence>
<proteinExistence type="predicted"/>
<dbReference type="Proteomes" id="UP000805649">
    <property type="component" value="Unassembled WGS sequence"/>
</dbReference>
<gene>
    <name evidence="1" type="ORF">CTRU02_208455</name>
</gene>
<dbReference type="EMBL" id="VUJX02000005">
    <property type="protein sequence ID" value="KAL0936240.1"/>
    <property type="molecule type" value="Genomic_DNA"/>
</dbReference>
<evidence type="ECO:0000313" key="2">
    <source>
        <dbReference type="Proteomes" id="UP000805649"/>
    </source>
</evidence>
<accession>A0ACC3YWC9</accession>
<reference evidence="1 2" key="1">
    <citation type="journal article" date="2020" name="Phytopathology">
        <title>Genome Sequence Resources of Colletotrichum truncatum, C. plurivorum, C. musicola, and C. sojae: Four Species Pathogenic to Soybean (Glycine max).</title>
        <authorList>
            <person name="Rogerio F."/>
            <person name="Boufleur T.R."/>
            <person name="Ciampi-Guillardi M."/>
            <person name="Sukno S.A."/>
            <person name="Thon M.R."/>
            <person name="Massola Junior N.S."/>
            <person name="Baroncelli R."/>
        </authorList>
    </citation>
    <scope>NUCLEOTIDE SEQUENCE [LARGE SCALE GENOMIC DNA]</scope>
    <source>
        <strain evidence="1 2">CMES1059</strain>
    </source>
</reference>